<protein>
    <submittedName>
        <fullName evidence="1">Uncharacterized protein</fullName>
    </submittedName>
</protein>
<name>A0ACC2S7E5_9FUNG</name>
<sequence length="417" mass="46962">MFIHYLLAFTLYLVVTLDLKVKTSESLRLVLICVQAYNHTLQARTPDVNPQDVHKDKFTTLVLTPICILLDTQNLQDTPAVVLLQSWEEGSLPDFYFDEDLEAFLLDVEDHTAIYTEKQKIIFLLNSLCQNSFDTILYCLIQGYPYDNLKRVFKRKIFYPQAQAKARPKKILETVAQPKDCHLEAPTLANVNSETPTCINKPFSEKLYPIGAGDCFKDEKVSEDAEASQEEKVIELLISQVKYRSLAENITVSLLSLLKSLPPEEPAFSMQPLNKPCSSKGFEDKCLPKGYHLESFGSLALTEVNPGQSSSPGITERYIQLGHFPCEDHQSCAKVNLTRAKVFSNDVFTSDKLLSTMLIERPQLQDSNPGSLRAASPQGQPPTVFWAQTRAGFNFGKSFEAWQIKFTYINASHTKGS</sequence>
<evidence type="ECO:0000313" key="1">
    <source>
        <dbReference type="EMBL" id="KAJ9058249.1"/>
    </source>
</evidence>
<comment type="caution">
    <text evidence="1">The sequence shown here is derived from an EMBL/GenBank/DDBJ whole genome shotgun (WGS) entry which is preliminary data.</text>
</comment>
<reference evidence="1" key="1">
    <citation type="submission" date="2022-04" db="EMBL/GenBank/DDBJ databases">
        <title>Genome of the entomopathogenic fungus Entomophthora muscae.</title>
        <authorList>
            <person name="Elya C."/>
            <person name="Lovett B.R."/>
            <person name="Lee E."/>
            <person name="Macias A.M."/>
            <person name="Hajek A.E."/>
            <person name="De Bivort B.L."/>
            <person name="Kasson M.T."/>
            <person name="De Fine Licht H.H."/>
            <person name="Stajich J.E."/>
        </authorList>
    </citation>
    <scope>NUCLEOTIDE SEQUENCE</scope>
    <source>
        <strain evidence="1">Berkeley</strain>
    </source>
</reference>
<organism evidence="1 2">
    <name type="scientific">Entomophthora muscae</name>
    <dbReference type="NCBI Taxonomy" id="34485"/>
    <lineage>
        <taxon>Eukaryota</taxon>
        <taxon>Fungi</taxon>
        <taxon>Fungi incertae sedis</taxon>
        <taxon>Zoopagomycota</taxon>
        <taxon>Entomophthoromycotina</taxon>
        <taxon>Entomophthoromycetes</taxon>
        <taxon>Entomophthorales</taxon>
        <taxon>Entomophthoraceae</taxon>
        <taxon>Entomophthora</taxon>
    </lineage>
</organism>
<accession>A0ACC2S7E5</accession>
<keyword evidence="2" id="KW-1185">Reference proteome</keyword>
<evidence type="ECO:0000313" key="2">
    <source>
        <dbReference type="Proteomes" id="UP001165960"/>
    </source>
</evidence>
<proteinExistence type="predicted"/>
<dbReference type="EMBL" id="QTSX02005734">
    <property type="protein sequence ID" value="KAJ9058249.1"/>
    <property type="molecule type" value="Genomic_DNA"/>
</dbReference>
<gene>
    <name evidence="1" type="ORF">DSO57_1014288</name>
</gene>
<dbReference type="Proteomes" id="UP001165960">
    <property type="component" value="Unassembled WGS sequence"/>
</dbReference>